<dbReference type="Pfam" id="PF03466">
    <property type="entry name" value="LysR_substrate"/>
    <property type="match status" value="1"/>
</dbReference>
<protein>
    <submittedName>
        <fullName evidence="6">DNA-binding transcriptional LysR family regulator</fullName>
    </submittedName>
</protein>
<evidence type="ECO:0000256" key="3">
    <source>
        <dbReference type="ARBA" id="ARBA00023125"/>
    </source>
</evidence>
<keyword evidence="3 6" id="KW-0238">DNA-binding</keyword>
<dbReference type="SUPFAM" id="SSF46785">
    <property type="entry name" value="Winged helix' DNA-binding domain"/>
    <property type="match status" value="1"/>
</dbReference>
<reference evidence="6 7" key="1">
    <citation type="submission" date="2020-08" db="EMBL/GenBank/DDBJ databases">
        <title>Genomic Encyclopedia of Type Strains, Phase IV (KMG-IV): sequencing the most valuable type-strain genomes for metagenomic binning, comparative biology and taxonomic classification.</title>
        <authorList>
            <person name="Goeker M."/>
        </authorList>
    </citation>
    <scope>NUCLEOTIDE SEQUENCE [LARGE SCALE GENOMIC DNA]</scope>
    <source>
        <strain evidence="6 7">DSM 17245</strain>
    </source>
</reference>
<evidence type="ECO:0000256" key="1">
    <source>
        <dbReference type="ARBA" id="ARBA00009437"/>
    </source>
</evidence>
<dbReference type="GO" id="GO:0003700">
    <property type="term" value="F:DNA-binding transcription factor activity"/>
    <property type="evidence" value="ECO:0007669"/>
    <property type="project" value="InterPro"/>
</dbReference>
<dbReference type="SUPFAM" id="SSF53850">
    <property type="entry name" value="Periplasmic binding protein-like II"/>
    <property type="match status" value="1"/>
</dbReference>
<dbReference type="InterPro" id="IPR036390">
    <property type="entry name" value="WH_DNA-bd_sf"/>
</dbReference>
<evidence type="ECO:0000256" key="2">
    <source>
        <dbReference type="ARBA" id="ARBA00023015"/>
    </source>
</evidence>
<dbReference type="EMBL" id="JACHHH010000012">
    <property type="protein sequence ID" value="MBB6042133.1"/>
    <property type="molecule type" value="Genomic_DNA"/>
</dbReference>
<feature type="domain" description="HTH lysR-type" evidence="5">
    <location>
        <begin position="1"/>
        <end position="59"/>
    </location>
</feature>
<dbReference type="InterPro" id="IPR050950">
    <property type="entry name" value="HTH-type_LysR_regulators"/>
</dbReference>
<accession>A0A7W9SH66</accession>
<evidence type="ECO:0000259" key="5">
    <source>
        <dbReference type="PROSITE" id="PS50931"/>
    </source>
</evidence>
<proteinExistence type="inferred from homology"/>
<evidence type="ECO:0000256" key="4">
    <source>
        <dbReference type="ARBA" id="ARBA00023163"/>
    </source>
</evidence>
<dbReference type="InterPro" id="IPR036388">
    <property type="entry name" value="WH-like_DNA-bd_sf"/>
</dbReference>
<name>A0A7W9SH66_9FIRM</name>
<comment type="caution">
    <text evidence="6">The sequence shown here is derived from an EMBL/GenBank/DDBJ whole genome shotgun (WGS) entry which is preliminary data.</text>
</comment>
<dbReference type="Gene3D" id="1.10.10.10">
    <property type="entry name" value="Winged helix-like DNA-binding domain superfamily/Winged helix DNA-binding domain"/>
    <property type="match status" value="1"/>
</dbReference>
<dbReference type="Gene3D" id="3.40.190.290">
    <property type="match status" value="1"/>
</dbReference>
<dbReference type="Pfam" id="PF00126">
    <property type="entry name" value="HTH_1"/>
    <property type="match status" value="1"/>
</dbReference>
<dbReference type="GO" id="GO:0005829">
    <property type="term" value="C:cytosol"/>
    <property type="evidence" value="ECO:0007669"/>
    <property type="project" value="TreeGrafter"/>
</dbReference>
<dbReference type="PROSITE" id="PS50931">
    <property type="entry name" value="HTH_LYSR"/>
    <property type="match status" value="1"/>
</dbReference>
<dbReference type="FunFam" id="1.10.10.10:FF:000001">
    <property type="entry name" value="LysR family transcriptional regulator"/>
    <property type="match status" value="1"/>
</dbReference>
<dbReference type="Proteomes" id="UP000522163">
    <property type="component" value="Unassembled WGS sequence"/>
</dbReference>
<dbReference type="InterPro" id="IPR000847">
    <property type="entry name" value="LysR_HTH_N"/>
</dbReference>
<dbReference type="GeneID" id="85015644"/>
<evidence type="ECO:0000313" key="7">
    <source>
        <dbReference type="Proteomes" id="UP000522163"/>
    </source>
</evidence>
<dbReference type="RefSeq" id="WP_183684637.1">
    <property type="nucleotide sequence ID" value="NZ_JACHHH010000012.1"/>
</dbReference>
<gene>
    <name evidence="6" type="ORF">HNQ46_002129</name>
</gene>
<dbReference type="AlphaFoldDB" id="A0A7W9SH66"/>
<comment type="similarity">
    <text evidence="1">Belongs to the LysR transcriptional regulatory family.</text>
</comment>
<organism evidence="6 7">
    <name type="scientific">Oribacterium sinus</name>
    <dbReference type="NCBI Taxonomy" id="237576"/>
    <lineage>
        <taxon>Bacteria</taxon>
        <taxon>Bacillati</taxon>
        <taxon>Bacillota</taxon>
        <taxon>Clostridia</taxon>
        <taxon>Lachnospirales</taxon>
        <taxon>Lachnospiraceae</taxon>
        <taxon>Oribacterium</taxon>
    </lineage>
</organism>
<keyword evidence="2" id="KW-0805">Transcription regulation</keyword>
<dbReference type="GO" id="GO:0003677">
    <property type="term" value="F:DNA binding"/>
    <property type="evidence" value="ECO:0007669"/>
    <property type="project" value="UniProtKB-KW"/>
</dbReference>
<dbReference type="PANTHER" id="PTHR30419:SF8">
    <property type="entry name" value="NITROGEN ASSIMILATION TRANSCRIPTIONAL ACTIVATOR-RELATED"/>
    <property type="match status" value="1"/>
</dbReference>
<dbReference type="PANTHER" id="PTHR30419">
    <property type="entry name" value="HTH-TYPE TRANSCRIPTIONAL REGULATOR YBHD"/>
    <property type="match status" value="1"/>
</dbReference>
<keyword evidence="4" id="KW-0804">Transcription</keyword>
<dbReference type="CDD" id="cd05466">
    <property type="entry name" value="PBP2_LTTR_substrate"/>
    <property type="match status" value="1"/>
</dbReference>
<sequence length="296" mass="33600">MLYDPHLDLFLQVAELGSFSKAAEARYITPSAVIKQINLLENELGVRLFERTHRGLKLTKAGESLKKDAPELIRMSREVASRAISSMKSDGHIIRIGTSPMTPAEVLVELWPKLSEILPGLKFQLVPFDNTPENARMILKNLGETIDVVAGLFDEKLLMYRECNGIELTRDKLCVAFSVNHPLAQKKRLAIKDLYGQELMMLSPGSMGSMDALREYLVTNHPQVKIVDFPLYNTGVFNECENGGRLLITTERWKTVHPLLKTVRMCWKHDMPYGLMYSRTPDKKVKQFLTALKEIV</sequence>
<dbReference type="InterPro" id="IPR005119">
    <property type="entry name" value="LysR_subst-bd"/>
</dbReference>
<evidence type="ECO:0000313" key="6">
    <source>
        <dbReference type="EMBL" id="MBB6042133.1"/>
    </source>
</evidence>